<name>A0A3E0HLS1_9PSEU</name>
<dbReference type="InterPro" id="IPR000160">
    <property type="entry name" value="GGDEF_dom"/>
</dbReference>
<keyword evidence="2" id="KW-0051">Antiviral defense</keyword>
<feature type="domain" description="GGDEF" evidence="3">
    <location>
        <begin position="315"/>
        <end position="457"/>
    </location>
</feature>
<dbReference type="Gene3D" id="3.30.70.2220">
    <property type="entry name" value="CRISPR-Cas system, Cmr2 subunit, D1 domain, cysteine cluster"/>
    <property type="match status" value="1"/>
</dbReference>
<evidence type="ECO:0000313" key="5">
    <source>
        <dbReference type="Proteomes" id="UP000256269"/>
    </source>
</evidence>
<dbReference type="EMBL" id="QUNO01000006">
    <property type="protein sequence ID" value="REH47348.1"/>
    <property type="molecule type" value="Genomic_DNA"/>
</dbReference>
<accession>A0A3E0HLS1</accession>
<proteinExistence type="predicted"/>
<dbReference type="GO" id="GO:0051607">
    <property type="term" value="P:defense response to virus"/>
    <property type="evidence" value="ECO:0007669"/>
    <property type="project" value="UniProtKB-KW"/>
</dbReference>
<evidence type="ECO:0000259" key="3">
    <source>
        <dbReference type="PROSITE" id="PS50887"/>
    </source>
</evidence>
<dbReference type="AlphaFoldDB" id="A0A3E0HLS1"/>
<dbReference type="InterPro" id="IPR038242">
    <property type="entry name" value="Cmr2_N"/>
</dbReference>
<dbReference type="PROSITE" id="PS50887">
    <property type="entry name" value="GGDEF"/>
    <property type="match status" value="1"/>
</dbReference>
<evidence type="ECO:0000256" key="1">
    <source>
        <dbReference type="ARBA" id="ARBA00022741"/>
    </source>
</evidence>
<dbReference type="InterPro" id="IPR054767">
    <property type="entry name" value="Cas10-Cmr2_palm2"/>
</dbReference>
<dbReference type="Gene3D" id="3.30.70.270">
    <property type="match status" value="1"/>
</dbReference>
<protein>
    <submittedName>
        <fullName evidence="4">CRISPR-associated protein Cmr2</fullName>
    </submittedName>
</protein>
<dbReference type="Proteomes" id="UP000256269">
    <property type="component" value="Unassembled WGS sequence"/>
</dbReference>
<comment type="caution">
    <text evidence="4">The sequence shown here is derived from an EMBL/GenBank/DDBJ whole genome shotgun (WGS) entry which is preliminary data.</text>
</comment>
<keyword evidence="1" id="KW-0547">Nucleotide-binding</keyword>
<organism evidence="4 5">
    <name type="scientific">Kutzneria buriramensis</name>
    <dbReference type="NCBI Taxonomy" id="1045776"/>
    <lineage>
        <taxon>Bacteria</taxon>
        <taxon>Bacillati</taxon>
        <taxon>Actinomycetota</taxon>
        <taxon>Actinomycetes</taxon>
        <taxon>Pseudonocardiales</taxon>
        <taxon>Pseudonocardiaceae</taxon>
        <taxon>Kutzneria</taxon>
    </lineage>
</organism>
<sequence>MVVLGLSGVQKFIQESRTTADVASASQIIQDLATVAARRAGELGVDLIYPVLDDDRPRGGVTSKIAFLADEGAGPGLAKEVADAVHREWRQAAAACFGAAPPTTPGMPNTWWVAVTGPADTPQEYAALRERAENLATARKRTRVFEVMTASGVWPCAVSPGLPSVLAPDTARRHERGERLSAACWVKRTYLRDRGGQATRSTLSIASTPYRVELLKAAPDDLAAEVAALLDAAATVVGRSPSLPAERPVVTGVPAGVEPLATSLGAWVYPDVWNQASLHREYRTNVAEDTVRQGRAAALAIGGIAERLGIRRPTPYYAVLLQDLDRLGAAMGALGRDQQGTGSQQLVELGRAQRRAIENAVFPGVPVYTGGDDLLAFAPAAGAITLAAEMRALVDEHLKDGPLRDTDGRTITASTAVVFAHMRSPLRSVLSQARDALDKAKNSESRQGQDRDALTVVVLRRGGERSRLIQPWSPQLPSRLARLTPARFALSSGLAGQLEQDKHELAGLAEDTDLHPTVEAELTRLVLRRTRARDDAEAGAVAQALHQLAWDERGEPDAVPGTPIFYRPAEPALVARFLAQECGVRA</sequence>
<gene>
    <name evidence="4" type="ORF">BCF44_106513</name>
</gene>
<dbReference type="GO" id="GO:0000166">
    <property type="term" value="F:nucleotide binding"/>
    <property type="evidence" value="ECO:0007669"/>
    <property type="project" value="UniProtKB-KW"/>
</dbReference>
<evidence type="ECO:0000256" key="2">
    <source>
        <dbReference type="ARBA" id="ARBA00023118"/>
    </source>
</evidence>
<evidence type="ECO:0000313" key="4">
    <source>
        <dbReference type="EMBL" id="REH47348.1"/>
    </source>
</evidence>
<dbReference type="InterPro" id="IPR043128">
    <property type="entry name" value="Rev_trsase/Diguanyl_cyclase"/>
</dbReference>
<dbReference type="Pfam" id="PF22335">
    <property type="entry name" value="Cas10-Cmr2_palm2"/>
    <property type="match status" value="1"/>
</dbReference>
<reference evidence="4 5" key="1">
    <citation type="submission" date="2018-08" db="EMBL/GenBank/DDBJ databases">
        <title>Genomic Encyclopedia of Archaeal and Bacterial Type Strains, Phase II (KMG-II): from individual species to whole genera.</title>
        <authorList>
            <person name="Goeker M."/>
        </authorList>
    </citation>
    <scope>NUCLEOTIDE SEQUENCE [LARGE SCALE GENOMIC DNA]</scope>
    <source>
        <strain evidence="4 5">DSM 45791</strain>
    </source>
</reference>
<keyword evidence="5" id="KW-1185">Reference proteome</keyword>